<comment type="caution">
    <text evidence="2">The sequence shown here is derived from an EMBL/GenBank/DDBJ whole genome shotgun (WGS) entry which is preliminary data.</text>
</comment>
<feature type="coiled-coil region" evidence="1">
    <location>
        <begin position="710"/>
        <end position="737"/>
    </location>
</feature>
<proteinExistence type="predicted"/>
<keyword evidence="3" id="KW-1185">Reference proteome</keyword>
<dbReference type="Proteomes" id="UP000585050">
    <property type="component" value="Unassembled WGS sequence"/>
</dbReference>
<evidence type="ECO:0000313" key="3">
    <source>
        <dbReference type="Proteomes" id="UP000585050"/>
    </source>
</evidence>
<dbReference type="RefSeq" id="WP_168880503.1">
    <property type="nucleotide sequence ID" value="NZ_JABAIL010000001.1"/>
</dbReference>
<dbReference type="EMBL" id="JABAIL010000001">
    <property type="protein sequence ID" value="NLR89818.1"/>
    <property type="molecule type" value="Genomic_DNA"/>
</dbReference>
<name>A0A7X8SGJ3_9BACT</name>
<gene>
    <name evidence="2" type="ORF">HGP29_01315</name>
</gene>
<evidence type="ECO:0000256" key="1">
    <source>
        <dbReference type="SAM" id="Coils"/>
    </source>
</evidence>
<reference evidence="2 3" key="1">
    <citation type="submission" date="2020-04" db="EMBL/GenBank/DDBJ databases">
        <title>Flammeovirga sp. SR4, a novel species isolated from seawater.</title>
        <authorList>
            <person name="Wang X."/>
        </authorList>
    </citation>
    <scope>NUCLEOTIDE SEQUENCE [LARGE SCALE GENOMIC DNA]</scope>
    <source>
        <strain evidence="2 3">SR4</strain>
    </source>
</reference>
<evidence type="ECO:0000313" key="2">
    <source>
        <dbReference type="EMBL" id="NLR89818.1"/>
    </source>
</evidence>
<accession>A0A7X8SGJ3</accession>
<organism evidence="2 3">
    <name type="scientific">Flammeovirga agarivorans</name>
    <dbReference type="NCBI Taxonomy" id="2726742"/>
    <lineage>
        <taxon>Bacteria</taxon>
        <taxon>Pseudomonadati</taxon>
        <taxon>Bacteroidota</taxon>
        <taxon>Cytophagia</taxon>
        <taxon>Cytophagales</taxon>
        <taxon>Flammeovirgaceae</taxon>
        <taxon>Flammeovirga</taxon>
    </lineage>
</organism>
<dbReference type="AlphaFoldDB" id="A0A7X8SGJ3"/>
<keyword evidence="1" id="KW-0175">Coiled coil</keyword>
<sequence>MNRDLQKVAIRNNAIVLSNSILTSSNSPSINTNTLFLLKTLQNIGYTFSKELFDALNDIPAKELGKIYSVFKKIHRLQANWTPLIRQWDIPEEIKDRNKQLILVWLSNLLGEKKGTQFACGHRIPDGTFKLEKYNGCPVCGTPFQFEKLVLEQSDAIGFRRLELWAEGDLEKHFLSLLQSKNPLDATQIESLKTLLIHFGLPKKLKFITKENKALVIDYLIMKKEHDKLKALLQSPNDILRYLWYKKTGYLQIIKPKTIIVRNFENAQVWHIRTTINEKLVQVQKDKIKLHFSRGECRKYAQWINELPMSIEKQCEEMHPNRNMWVRVIRALRLTEWSNHRDFGQLSQLLDTFYNSNYDVWRGKLNHFIKYKKRAEAFELLKANPGYFSRSLFALIFRFGVDDTLKHFEEVTSKIPMRLIMTLSMYAEYYFSPTGDRLVKPLGGKHIHIMKNKNIHQLTKVEREEIIQKIKAFTLQLIKKHLSQQKVGEAKSIYIDPQLYNVPISIGDRSQTIQDNNYMPSGVKLPLKGDTIRLFMQWGEGLPAQHLDMDLSCVVVYPNKQEYCNYGNMVIDGCKHSGDIIYIPDQIGTAEYIEIDIPTLQQLKAKYVYFTCNSYSSGNLSLNLMVGWMDAKHPMKVTKSGVAYHPAHVQQQVKINDNNLTKGLLFGVLDIEKKEVLWLELEFGGQVVHNMSLYAVKALIKRLESKIKIGELLELKAEVHQQEIANEKENADQVYDQHWALNLAEVNQLWN</sequence>
<protein>
    <recommendedName>
        <fullName evidence="4">Prokaryotic RING finger family 4</fullName>
    </recommendedName>
</protein>
<evidence type="ECO:0008006" key="4">
    <source>
        <dbReference type="Google" id="ProtNLM"/>
    </source>
</evidence>